<evidence type="ECO:0000313" key="1">
    <source>
        <dbReference type="EMBL" id="CAG8953029.1"/>
    </source>
</evidence>
<name>A0A9N9PHG1_9HELO</name>
<dbReference type="Proteomes" id="UP000696280">
    <property type="component" value="Unassembled WGS sequence"/>
</dbReference>
<dbReference type="AlphaFoldDB" id="A0A9N9PHG1"/>
<sequence>MVRSRRERIMAAPNPQISMGPSFCGPPGRNAQSWTAQDKDLLKAVLSHFWVQRGTPLRWEEPQQRTSDLIVCEDNKSRLEEVAEYYNDHITEYQQYVKAQLMLVTKEDVWTIIEYVSKDPNFGKHCWISLPNGSLPAGTTPSNAELSQLMMPITDAKDAMLGAAEG</sequence>
<organism evidence="1 2">
    <name type="scientific">Hymenoscyphus fraxineus</name>
    <dbReference type="NCBI Taxonomy" id="746836"/>
    <lineage>
        <taxon>Eukaryota</taxon>
        <taxon>Fungi</taxon>
        <taxon>Dikarya</taxon>
        <taxon>Ascomycota</taxon>
        <taxon>Pezizomycotina</taxon>
        <taxon>Leotiomycetes</taxon>
        <taxon>Helotiales</taxon>
        <taxon>Helotiaceae</taxon>
        <taxon>Hymenoscyphus</taxon>
    </lineage>
</organism>
<gene>
    <name evidence="1" type="ORF">HYFRA_00003222</name>
</gene>
<reference evidence="1" key="1">
    <citation type="submission" date="2021-07" db="EMBL/GenBank/DDBJ databases">
        <authorList>
            <person name="Durling M."/>
        </authorList>
    </citation>
    <scope>NUCLEOTIDE SEQUENCE</scope>
</reference>
<keyword evidence="2" id="KW-1185">Reference proteome</keyword>
<accession>A0A9N9PHG1</accession>
<protein>
    <submittedName>
        <fullName evidence="1">Uncharacterized protein</fullName>
    </submittedName>
</protein>
<comment type="caution">
    <text evidence="1">The sequence shown here is derived from an EMBL/GenBank/DDBJ whole genome shotgun (WGS) entry which is preliminary data.</text>
</comment>
<dbReference type="EMBL" id="CAJVRL010000049">
    <property type="protein sequence ID" value="CAG8953029.1"/>
    <property type="molecule type" value="Genomic_DNA"/>
</dbReference>
<proteinExistence type="predicted"/>
<evidence type="ECO:0000313" key="2">
    <source>
        <dbReference type="Proteomes" id="UP000696280"/>
    </source>
</evidence>
<dbReference type="OrthoDB" id="10348888at2759"/>